<protein>
    <submittedName>
        <fullName evidence="2">Uncharacterized protein</fullName>
    </submittedName>
</protein>
<dbReference type="EMBL" id="CMVM020000291">
    <property type="status" value="NOT_ANNOTATED_CDS"/>
    <property type="molecule type" value="Genomic_DNA"/>
</dbReference>
<dbReference type="PANTHER" id="PTHR31430">
    <property type="entry name" value="PROTEIN CBG22332-RELATED"/>
    <property type="match status" value="1"/>
</dbReference>
<proteinExistence type="predicted"/>
<evidence type="ECO:0000313" key="3">
    <source>
        <dbReference type="Proteomes" id="UP000024404"/>
    </source>
</evidence>
<evidence type="ECO:0000313" key="2">
    <source>
        <dbReference type="EnsemblMetazoa" id="OVOC9683.1"/>
    </source>
</evidence>
<dbReference type="EnsemblMetazoa" id="OVOC9683.1">
    <property type="protein sequence ID" value="OVOC9683.1"/>
    <property type="gene ID" value="WBGene00246492"/>
</dbReference>
<dbReference type="AlphaFoldDB" id="A0A8R1Y6D1"/>
<reference evidence="2" key="2">
    <citation type="submission" date="2022-06" db="UniProtKB">
        <authorList>
            <consortium name="EnsemblMetazoa"/>
        </authorList>
    </citation>
    <scope>IDENTIFICATION</scope>
</reference>
<sequence length="399" mass="45111">MTLHSASESFGFCWKSSTKDISSSERLDEGARPVFSGQLVLTIDGIQHFVPEYIREKFHGRIEPNQCTIKAICKAEEKDIENITHRSLLTETSRSELRQERPIQNLEASIEIGTCCIFLKRMCANNNGKTSDLSLVIVPSKKQKIIKKKRTKKNFFFSIRIFNFLGEQTRYCDGPCGKKRSVKELQVHGRCEHAICQLCNINAPMIENNDGSTGCCNLECFATDLATLCPDPILRHKYFQMIIKKHKINETTSTCQGRKGRNIKQPQQAMESLSSSQTLSVSKSSNDKRGLKKPMCIKVLVLEKGPMETICRRRTISEIDSIKSLRNTLQFAVGDGSNLRKSSIFFNYDGNAGNSKLQKIDLKHYGDKKISYFPSSNGTLNFVIDYTNFIEGNSISPYI</sequence>
<evidence type="ECO:0000256" key="1">
    <source>
        <dbReference type="SAM" id="MobiDB-lite"/>
    </source>
</evidence>
<feature type="compositionally biased region" description="Low complexity" evidence="1">
    <location>
        <begin position="272"/>
        <end position="284"/>
    </location>
</feature>
<accession>A0A8R1Y6D1</accession>
<name>A0A8R1Y6D1_ONCVO</name>
<reference evidence="3" key="1">
    <citation type="submission" date="2013-10" db="EMBL/GenBank/DDBJ databases">
        <title>Genome sequencing of Onchocerca volvulus.</title>
        <authorList>
            <person name="Cotton J."/>
            <person name="Tsai J."/>
            <person name="Stanley E."/>
            <person name="Tracey A."/>
            <person name="Holroyd N."/>
            <person name="Lustigman S."/>
            <person name="Berriman M."/>
        </authorList>
    </citation>
    <scope>NUCLEOTIDE SEQUENCE</scope>
</reference>
<dbReference type="Proteomes" id="UP000024404">
    <property type="component" value="Unassembled WGS sequence"/>
</dbReference>
<organism evidence="2 3">
    <name type="scientific">Onchocerca volvulus</name>
    <dbReference type="NCBI Taxonomy" id="6282"/>
    <lineage>
        <taxon>Eukaryota</taxon>
        <taxon>Metazoa</taxon>
        <taxon>Ecdysozoa</taxon>
        <taxon>Nematoda</taxon>
        <taxon>Chromadorea</taxon>
        <taxon>Rhabditida</taxon>
        <taxon>Spirurina</taxon>
        <taxon>Spiruromorpha</taxon>
        <taxon>Filarioidea</taxon>
        <taxon>Onchocercidae</taxon>
        <taxon>Onchocerca</taxon>
    </lineage>
</organism>
<keyword evidence="3" id="KW-1185">Reference proteome</keyword>
<feature type="region of interest" description="Disordered" evidence="1">
    <location>
        <begin position="253"/>
        <end position="289"/>
    </location>
</feature>